<dbReference type="AlphaFoldDB" id="A0A835G2E8"/>
<evidence type="ECO:0000256" key="2">
    <source>
        <dbReference type="ARBA" id="ARBA00022679"/>
    </source>
</evidence>
<accession>A0A835G2E8</accession>
<dbReference type="InterPro" id="IPR023213">
    <property type="entry name" value="CAT-like_dom_sf"/>
</dbReference>
<keyword evidence="2" id="KW-0808">Transferase</keyword>
<dbReference type="Pfam" id="PF02458">
    <property type="entry name" value="Transferase"/>
    <property type="match status" value="1"/>
</dbReference>
<sequence length="174" mass="19353">MADHTLHPQRRTSKDGAWVRREKIMESSKVQVIESSFVAPSKAAPTKELWLSPLDHELFNRGHTPVAFFYRSGAAFSDADRIKEGMAMALAAFYPLAGRLCVNGDGRAHISCNGEGALFVVARSDLKSDELDFTKPSPELRGMFVPRVEPSSLTLAVQVHTLTHARWTFIPLFK</sequence>
<dbReference type="PANTHER" id="PTHR31642">
    <property type="entry name" value="TRICHOTHECENE 3-O-ACETYLTRANSFERASE"/>
    <property type="match status" value="1"/>
</dbReference>
<dbReference type="Proteomes" id="UP000636709">
    <property type="component" value="Unassembled WGS sequence"/>
</dbReference>
<protein>
    <submittedName>
        <fullName evidence="4">Uncharacterized protein</fullName>
    </submittedName>
</protein>
<dbReference type="PANTHER" id="PTHR31642:SF16">
    <property type="entry name" value="OS08G0543400 PROTEIN"/>
    <property type="match status" value="1"/>
</dbReference>
<dbReference type="Gene3D" id="3.30.559.10">
    <property type="entry name" value="Chloramphenicol acetyltransferase-like domain"/>
    <property type="match status" value="1"/>
</dbReference>
<evidence type="ECO:0000313" key="4">
    <source>
        <dbReference type="EMBL" id="KAF8781262.1"/>
    </source>
</evidence>
<evidence type="ECO:0000256" key="1">
    <source>
        <dbReference type="ARBA" id="ARBA00009861"/>
    </source>
</evidence>
<dbReference type="OrthoDB" id="626035at2759"/>
<evidence type="ECO:0000256" key="3">
    <source>
        <dbReference type="ARBA" id="ARBA00023315"/>
    </source>
</evidence>
<keyword evidence="3" id="KW-0012">Acyltransferase</keyword>
<comment type="similarity">
    <text evidence="1">Belongs to the plant acyltransferase family.</text>
</comment>
<dbReference type="InterPro" id="IPR050317">
    <property type="entry name" value="Plant_Fungal_Acyltransferase"/>
</dbReference>
<reference evidence="4" key="1">
    <citation type="submission" date="2020-07" db="EMBL/GenBank/DDBJ databases">
        <title>Genome sequence and genetic diversity analysis of an under-domesticated orphan crop, white fonio (Digitaria exilis).</title>
        <authorList>
            <person name="Bennetzen J.L."/>
            <person name="Chen S."/>
            <person name="Ma X."/>
            <person name="Wang X."/>
            <person name="Yssel A.E.J."/>
            <person name="Chaluvadi S.R."/>
            <person name="Johnson M."/>
            <person name="Gangashetty P."/>
            <person name="Hamidou F."/>
            <person name="Sanogo M.D."/>
            <person name="Zwaenepoel A."/>
            <person name="Wallace J."/>
            <person name="Van De Peer Y."/>
            <person name="Van Deynze A."/>
        </authorList>
    </citation>
    <scope>NUCLEOTIDE SEQUENCE</scope>
    <source>
        <tissue evidence="4">Leaves</tissue>
    </source>
</reference>
<dbReference type="EMBL" id="JACEFO010000097">
    <property type="protein sequence ID" value="KAF8781262.1"/>
    <property type="molecule type" value="Genomic_DNA"/>
</dbReference>
<name>A0A835G2E8_9POAL</name>
<evidence type="ECO:0000313" key="5">
    <source>
        <dbReference type="Proteomes" id="UP000636709"/>
    </source>
</evidence>
<gene>
    <name evidence="4" type="ORF">HU200_000622</name>
</gene>
<proteinExistence type="inferred from homology"/>
<organism evidence="4 5">
    <name type="scientific">Digitaria exilis</name>
    <dbReference type="NCBI Taxonomy" id="1010633"/>
    <lineage>
        <taxon>Eukaryota</taxon>
        <taxon>Viridiplantae</taxon>
        <taxon>Streptophyta</taxon>
        <taxon>Embryophyta</taxon>
        <taxon>Tracheophyta</taxon>
        <taxon>Spermatophyta</taxon>
        <taxon>Magnoliopsida</taxon>
        <taxon>Liliopsida</taxon>
        <taxon>Poales</taxon>
        <taxon>Poaceae</taxon>
        <taxon>PACMAD clade</taxon>
        <taxon>Panicoideae</taxon>
        <taxon>Panicodae</taxon>
        <taxon>Paniceae</taxon>
        <taxon>Anthephorinae</taxon>
        <taxon>Digitaria</taxon>
    </lineage>
</organism>
<comment type="caution">
    <text evidence="4">The sequence shown here is derived from an EMBL/GenBank/DDBJ whole genome shotgun (WGS) entry which is preliminary data.</text>
</comment>
<dbReference type="GO" id="GO:0016747">
    <property type="term" value="F:acyltransferase activity, transferring groups other than amino-acyl groups"/>
    <property type="evidence" value="ECO:0007669"/>
    <property type="project" value="TreeGrafter"/>
</dbReference>
<keyword evidence="5" id="KW-1185">Reference proteome</keyword>